<dbReference type="EMBL" id="DTBD01000064">
    <property type="protein sequence ID" value="HGQ64987.1"/>
    <property type="molecule type" value="Genomic_DNA"/>
</dbReference>
<reference evidence="3" key="1">
    <citation type="journal article" date="2020" name="mSystems">
        <title>Genome- and Community-Level Interaction Insights into Carbon Utilization and Element Cycling Functions of Hydrothermarchaeota in Hydrothermal Sediment.</title>
        <authorList>
            <person name="Zhou Z."/>
            <person name="Liu Y."/>
            <person name="Xu W."/>
            <person name="Pan J."/>
            <person name="Luo Z.H."/>
            <person name="Li M."/>
        </authorList>
    </citation>
    <scope>NUCLEOTIDE SEQUENCE [LARGE SCALE GENOMIC DNA]</scope>
    <source>
        <strain evidence="3">SpSt-637</strain>
        <strain evidence="2">SpSt-667</strain>
    </source>
</reference>
<keyword evidence="1" id="KW-1133">Transmembrane helix</keyword>
<feature type="transmembrane region" description="Helical" evidence="1">
    <location>
        <begin position="122"/>
        <end position="143"/>
    </location>
</feature>
<keyword evidence="1" id="KW-0472">Membrane</keyword>
<feature type="transmembrane region" description="Helical" evidence="1">
    <location>
        <begin position="149"/>
        <end position="175"/>
    </location>
</feature>
<accession>A0A7C4NNB2</accession>
<organism evidence="3">
    <name type="scientific">Ignisphaera aggregans</name>
    <dbReference type="NCBI Taxonomy" id="334771"/>
    <lineage>
        <taxon>Archaea</taxon>
        <taxon>Thermoproteota</taxon>
        <taxon>Thermoprotei</taxon>
        <taxon>Desulfurococcales</taxon>
        <taxon>Desulfurococcaceae</taxon>
        <taxon>Ignisphaera</taxon>
    </lineage>
</organism>
<evidence type="ECO:0000256" key="1">
    <source>
        <dbReference type="SAM" id="Phobius"/>
    </source>
</evidence>
<keyword evidence="1" id="KW-0812">Transmembrane</keyword>
<sequence>MTFRSIILAILYRDIALFRRWFSEYVVLWTLPLVFSIGAFFLPATLFEVEAVVSRFSNIIGVELDLVDIILYAVTISAIMSMTLLIVDETINTLYQERKLVGSLQMVLEATNLRTYLLCQALIRPVILVIASTMYLPIALFLIAKVKGLIVFAYVFPLLLISGVALGLYSLLIAIPITFYVEIDRPWIIASLLMPALLAGSGIHIPIRLIPLGIKLIAYTSPLPYECEILRIMLLRGLNPDILLPTTVITIALAVYMSINVWFTMKTDRYSRKIGV</sequence>
<gene>
    <name evidence="3" type="ORF">ENU08_07065</name>
    <name evidence="2" type="ORF">ENU41_05445</name>
</gene>
<proteinExistence type="predicted"/>
<dbReference type="EMBL" id="DTCK01000034">
    <property type="protein sequence ID" value="HGQ36106.1"/>
    <property type="molecule type" value="Genomic_DNA"/>
</dbReference>
<feature type="transmembrane region" description="Helical" evidence="1">
    <location>
        <begin position="21"/>
        <end position="46"/>
    </location>
</feature>
<dbReference type="AlphaFoldDB" id="A0A7C4NNB2"/>
<feature type="transmembrane region" description="Helical" evidence="1">
    <location>
        <begin position="66"/>
        <end position="87"/>
    </location>
</feature>
<feature type="transmembrane region" description="Helical" evidence="1">
    <location>
        <begin position="242"/>
        <end position="263"/>
    </location>
</feature>
<name>A0A7C4NNB2_9CREN</name>
<feature type="transmembrane region" description="Helical" evidence="1">
    <location>
        <begin position="187"/>
        <end position="207"/>
    </location>
</feature>
<comment type="caution">
    <text evidence="3">The sequence shown here is derived from an EMBL/GenBank/DDBJ whole genome shotgun (WGS) entry which is preliminary data.</text>
</comment>
<protein>
    <submittedName>
        <fullName evidence="3">Uncharacterized protein</fullName>
    </submittedName>
</protein>
<evidence type="ECO:0000313" key="2">
    <source>
        <dbReference type="EMBL" id="HGQ36106.1"/>
    </source>
</evidence>
<evidence type="ECO:0000313" key="3">
    <source>
        <dbReference type="EMBL" id="HGQ64987.1"/>
    </source>
</evidence>